<comment type="caution">
    <text evidence="3">The sequence shown here is derived from an EMBL/GenBank/DDBJ whole genome shotgun (WGS) entry which is preliminary data.</text>
</comment>
<evidence type="ECO:0000256" key="1">
    <source>
        <dbReference type="SAM" id="MobiDB-lite"/>
    </source>
</evidence>
<dbReference type="Proteomes" id="UP000037460">
    <property type="component" value="Unassembled WGS sequence"/>
</dbReference>
<sequence>MDHPESPATTQPLLSQRPSIEGGQPILESGTWIRLAPPEAQRDDWLARRFGWSRQMRLWVNLIFLSLVLSAVYVGVLVGVEKWTFVQSVFYAASIGYSVGMVPENAAGEDLNLEDDVAILCTCVYAFASMGCLACVGALLVQHVLTRDEKFVRREIERITKESLDCI</sequence>
<dbReference type="Gene3D" id="1.10.287.70">
    <property type="match status" value="1"/>
</dbReference>
<dbReference type="AlphaFoldDB" id="A0A0M0JLD5"/>
<dbReference type="SUPFAM" id="SSF81324">
    <property type="entry name" value="Voltage-gated potassium channels"/>
    <property type="match status" value="1"/>
</dbReference>
<feature type="transmembrane region" description="Helical" evidence="2">
    <location>
        <begin position="117"/>
        <end position="141"/>
    </location>
</feature>
<feature type="compositionally biased region" description="Polar residues" evidence="1">
    <location>
        <begin position="7"/>
        <end position="18"/>
    </location>
</feature>
<evidence type="ECO:0000256" key="2">
    <source>
        <dbReference type="SAM" id="Phobius"/>
    </source>
</evidence>
<keyword evidence="2" id="KW-0472">Membrane</keyword>
<keyword evidence="2" id="KW-1133">Transmembrane helix</keyword>
<feature type="region of interest" description="Disordered" evidence="1">
    <location>
        <begin position="1"/>
        <end position="22"/>
    </location>
</feature>
<keyword evidence="2" id="KW-0812">Transmembrane</keyword>
<dbReference type="EMBL" id="JWZX01002734">
    <property type="protein sequence ID" value="KOO27295.1"/>
    <property type="molecule type" value="Genomic_DNA"/>
</dbReference>
<gene>
    <name evidence="3" type="ORF">Ctob_013054</name>
</gene>
<feature type="transmembrane region" description="Helical" evidence="2">
    <location>
        <begin position="58"/>
        <end position="80"/>
    </location>
</feature>
<reference evidence="4" key="1">
    <citation type="journal article" date="2015" name="PLoS Genet.">
        <title>Genome Sequence and Transcriptome Analyses of Chrysochromulina tobin: Metabolic Tools for Enhanced Algal Fitness in the Prominent Order Prymnesiales (Haptophyceae).</title>
        <authorList>
            <person name="Hovde B.T."/>
            <person name="Deodato C.R."/>
            <person name="Hunsperger H.M."/>
            <person name="Ryken S.A."/>
            <person name="Yost W."/>
            <person name="Jha R.K."/>
            <person name="Patterson J."/>
            <person name="Monnat R.J. Jr."/>
            <person name="Barlow S.B."/>
            <person name="Starkenburg S.R."/>
            <person name="Cattolico R.A."/>
        </authorList>
    </citation>
    <scope>NUCLEOTIDE SEQUENCE</scope>
    <source>
        <strain evidence="4">CCMP291</strain>
    </source>
</reference>
<accession>A0A0M0JLD5</accession>
<evidence type="ECO:0000313" key="4">
    <source>
        <dbReference type="Proteomes" id="UP000037460"/>
    </source>
</evidence>
<organism evidence="3 4">
    <name type="scientific">Chrysochromulina tobinii</name>
    <dbReference type="NCBI Taxonomy" id="1460289"/>
    <lineage>
        <taxon>Eukaryota</taxon>
        <taxon>Haptista</taxon>
        <taxon>Haptophyta</taxon>
        <taxon>Prymnesiophyceae</taxon>
        <taxon>Prymnesiales</taxon>
        <taxon>Chrysochromulinaceae</taxon>
        <taxon>Chrysochromulina</taxon>
    </lineage>
</organism>
<proteinExistence type="predicted"/>
<protein>
    <recommendedName>
        <fullName evidence="5">Potassium channel domain-containing protein</fullName>
    </recommendedName>
</protein>
<evidence type="ECO:0008006" key="5">
    <source>
        <dbReference type="Google" id="ProtNLM"/>
    </source>
</evidence>
<evidence type="ECO:0000313" key="3">
    <source>
        <dbReference type="EMBL" id="KOO27295.1"/>
    </source>
</evidence>
<keyword evidence="4" id="KW-1185">Reference proteome</keyword>
<name>A0A0M0JLD5_9EUKA</name>